<evidence type="ECO:0000256" key="1">
    <source>
        <dbReference type="SAM" id="MobiDB-lite"/>
    </source>
</evidence>
<gene>
    <name evidence="2" type="ORF">DFQ27_005893</name>
</gene>
<dbReference type="AlphaFoldDB" id="A0A9P6PXU3"/>
<name>A0A9P6PXU3_9FUNG</name>
<dbReference type="Proteomes" id="UP000807716">
    <property type="component" value="Unassembled WGS sequence"/>
</dbReference>
<keyword evidence="3" id="KW-1185">Reference proteome</keyword>
<sequence>MSAGPPSTCICGSDDDYGFMWKHVTVEHTVALRAHWNTHLYPRMMASHLYELNLLGEMPSRVMIDRLRLVDFKALRILRLEDCRVHTVYRLASTLSKLKVLVAKRIQPTSAITVHHRDYGPNDGGGDDDDDDGDDDEWDWRPFAGLHHLEELMLWRQRVDLAHHHPSRFFRLYTRRDRMNDTNDNEYVEEGEEGPSGQFALSPPQQQDGVLQQSANDQYPTMEGAGAWGGFVGPSMVVSAGTYHHASDGDDVNSNSSSNSSDEDNDDDGEGDDDGGSSLSGMAGANNNSSSSSSSHSSGIGPSTPSEASPMMAQLTAQFQSHACQQHGQVQGQGQGQGQGRRRQRQRRPFLGRLQRLALINIPSPTMHLGTDVWMRRMVSRARTYLYWQEHNVLFPVVKTDFSRLRHLVLVEACEPCWTGDAAGGGSSGAGRDHAQAFGAMQQLESLTLIHPAIRRPVLMPMLEALMQLPKLKTLYLAATEDMECIEMIVEYLLHQPLTCPSNTTTTGSPMTTTTTTLATTPSTMADTVLSATTERRWQGRVEIAIQDDLGAHPRRRDWRQKVLDRVYSGLDLKIDFFRSEWEDEDVGLRRLCLQAWERTRCQ</sequence>
<feature type="compositionally biased region" description="Acidic residues" evidence="1">
    <location>
        <begin position="261"/>
        <end position="275"/>
    </location>
</feature>
<comment type="caution">
    <text evidence="2">The sequence shown here is derived from an EMBL/GenBank/DDBJ whole genome shotgun (WGS) entry which is preliminary data.</text>
</comment>
<proteinExistence type="predicted"/>
<feature type="region of interest" description="Disordered" evidence="1">
    <location>
        <begin position="242"/>
        <end position="350"/>
    </location>
</feature>
<dbReference type="SUPFAM" id="SSF52047">
    <property type="entry name" value="RNI-like"/>
    <property type="match status" value="1"/>
</dbReference>
<protein>
    <submittedName>
        <fullName evidence="2">Uncharacterized protein</fullName>
    </submittedName>
</protein>
<evidence type="ECO:0000313" key="3">
    <source>
        <dbReference type="Proteomes" id="UP000807716"/>
    </source>
</evidence>
<reference evidence="2" key="1">
    <citation type="journal article" date="2020" name="Fungal Divers.">
        <title>Resolving the Mortierellaceae phylogeny through synthesis of multi-gene phylogenetics and phylogenomics.</title>
        <authorList>
            <person name="Vandepol N."/>
            <person name="Liber J."/>
            <person name="Desiro A."/>
            <person name="Na H."/>
            <person name="Kennedy M."/>
            <person name="Barry K."/>
            <person name="Grigoriev I.V."/>
            <person name="Miller A.N."/>
            <person name="O'Donnell K."/>
            <person name="Stajich J.E."/>
            <person name="Bonito G."/>
        </authorList>
    </citation>
    <scope>NUCLEOTIDE SEQUENCE</scope>
    <source>
        <strain evidence="2">BC1065</strain>
    </source>
</reference>
<accession>A0A9P6PXU3</accession>
<feature type="compositionally biased region" description="Basic residues" evidence="1">
    <location>
        <begin position="340"/>
        <end position="350"/>
    </location>
</feature>
<dbReference type="OrthoDB" id="436852at2759"/>
<feature type="compositionally biased region" description="Low complexity" evidence="1">
    <location>
        <begin position="276"/>
        <end position="303"/>
    </location>
</feature>
<organism evidence="2 3">
    <name type="scientific">Actinomortierella ambigua</name>
    <dbReference type="NCBI Taxonomy" id="1343610"/>
    <lineage>
        <taxon>Eukaryota</taxon>
        <taxon>Fungi</taxon>
        <taxon>Fungi incertae sedis</taxon>
        <taxon>Mucoromycota</taxon>
        <taxon>Mortierellomycotina</taxon>
        <taxon>Mortierellomycetes</taxon>
        <taxon>Mortierellales</taxon>
        <taxon>Mortierellaceae</taxon>
        <taxon>Actinomortierella</taxon>
    </lineage>
</organism>
<feature type="compositionally biased region" description="Polar residues" evidence="1">
    <location>
        <begin position="315"/>
        <end position="324"/>
    </location>
</feature>
<feature type="region of interest" description="Disordered" evidence="1">
    <location>
        <begin position="185"/>
        <end position="213"/>
    </location>
</feature>
<feature type="region of interest" description="Disordered" evidence="1">
    <location>
        <begin position="114"/>
        <end position="136"/>
    </location>
</feature>
<feature type="compositionally biased region" description="Polar residues" evidence="1">
    <location>
        <begin position="203"/>
        <end position="213"/>
    </location>
</feature>
<feature type="compositionally biased region" description="Acidic residues" evidence="1">
    <location>
        <begin position="125"/>
        <end position="136"/>
    </location>
</feature>
<evidence type="ECO:0000313" key="2">
    <source>
        <dbReference type="EMBL" id="KAG0256118.1"/>
    </source>
</evidence>
<dbReference type="EMBL" id="JAAAJB010000425">
    <property type="protein sequence ID" value="KAG0256118.1"/>
    <property type="molecule type" value="Genomic_DNA"/>
</dbReference>